<evidence type="ECO:0000256" key="4">
    <source>
        <dbReference type="SAM" id="Phobius"/>
    </source>
</evidence>
<keyword evidence="4" id="KW-0812">Transmembrane</keyword>
<dbReference type="Gene3D" id="1.10.10.60">
    <property type="entry name" value="Homeodomain-like"/>
    <property type="match status" value="2"/>
</dbReference>
<sequence length="364" mass="41410">MLFFFTCTSTLSFIIFLGQFIVKDRRFENYNLSILFLLLSAMQAQAALVASGLIFTLPSLFFLHLTTLYMIGVILYFAYFLVSLRREVLPNRKYLLFLPAILAFGADTVYLFLPNEDKNLLLMNLFSGIPYEFSAYSKALIVGAGLQATIYLLLLMVKILRNLKIGKVVHLPGITIFYIVSSIVTFGILIVGYLISSITLFITGSTIIGLLITVALLISQRNPEFFQLVVVKKLTKPYSRSQLGKIETQDLHKRLTELIENEKIYVDEELSLVSLAEELSVTPHQMSEFLNSKMNANFHTFINQCRIKEAQQILIDEPDRTILSIAHAVGFNSKSSFYDAFRRSTGMSPNLWRVEALRNKNLRH</sequence>
<dbReference type="Proteomes" id="UP000014540">
    <property type="component" value="Unassembled WGS sequence"/>
</dbReference>
<reference evidence="6" key="1">
    <citation type="submission" date="2013-04" db="EMBL/GenBank/DDBJ databases">
        <authorList>
            <person name="Harkins D.M."/>
            <person name="Durkin A.S."/>
            <person name="Selengut J.D."/>
            <person name="Sanka R."/>
            <person name="DePew J."/>
            <person name="Purushe J."/>
            <person name="Ahmed A."/>
            <person name="van der Linden H."/>
            <person name="Goris M.G.A."/>
            <person name="Hartskeerl R.A."/>
            <person name="Vinetz J.M."/>
            <person name="Sutton G.G."/>
            <person name="Nelson W.C."/>
            <person name="Fouts D.E."/>
        </authorList>
    </citation>
    <scope>NUCLEOTIDE SEQUENCE [LARGE SCALE GENOMIC DNA]</scope>
    <source>
        <strain evidence="6">BUT 6</strain>
    </source>
</reference>
<keyword evidence="4" id="KW-0472">Membrane</keyword>
<feature type="transmembrane region" description="Helical" evidence="4">
    <location>
        <begin position="198"/>
        <end position="218"/>
    </location>
</feature>
<feature type="transmembrane region" description="Helical" evidence="4">
    <location>
        <begin position="34"/>
        <end position="55"/>
    </location>
</feature>
<evidence type="ECO:0000313" key="6">
    <source>
        <dbReference type="EMBL" id="EPG75263.1"/>
    </source>
</evidence>
<dbReference type="InterPro" id="IPR018060">
    <property type="entry name" value="HTH_AraC"/>
</dbReference>
<feature type="transmembrane region" description="Helical" evidence="4">
    <location>
        <begin position="61"/>
        <end position="82"/>
    </location>
</feature>
<dbReference type="GO" id="GO:0003700">
    <property type="term" value="F:DNA-binding transcription factor activity"/>
    <property type="evidence" value="ECO:0007669"/>
    <property type="project" value="InterPro"/>
</dbReference>
<feature type="transmembrane region" description="Helical" evidence="4">
    <location>
        <begin position="169"/>
        <end position="192"/>
    </location>
</feature>
<keyword evidence="1" id="KW-0805">Transcription regulation</keyword>
<dbReference type="PANTHER" id="PTHR43280:SF29">
    <property type="entry name" value="ARAC-FAMILY TRANSCRIPTIONAL REGULATOR"/>
    <property type="match status" value="1"/>
</dbReference>
<dbReference type="PANTHER" id="PTHR43280">
    <property type="entry name" value="ARAC-FAMILY TRANSCRIPTIONAL REGULATOR"/>
    <property type="match status" value="1"/>
</dbReference>
<dbReference type="Pfam" id="PF12833">
    <property type="entry name" value="HTH_18"/>
    <property type="match status" value="1"/>
</dbReference>
<evidence type="ECO:0000256" key="3">
    <source>
        <dbReference type="ARBA" id="ARBA00023163"/>
    </source>
</evidence>
<dbReference type="SUPFAM" id="SSF46689">
    <property type="entry name" value="Homeodomain-like"/>
    <property type="match status" value="1"/>
</dbReference>
<feature type="transmembrane region" description="Helical" evidence="4">
    <location>
        <begin position="133"/>
        <end position="157"/>
    </location>
</feature>
<dbReference type="GO" id="GO:0043565">
    <property type="term" value="F:sequence-specific DNA binding"/>
    <property type="evidence" value="ECO:0007669"/>
    <property type="project" value="InterPro"/>
</dbReference>
<keyword evidence="4" id="KW-1133">Transmembrane helix</keyword>
<comment type="caution">
    <text evidence="6">The sequence shown here is derived from an EMBL/GenBank/DDBJ whole genome shotgun (WGS) entry which is preliminary data.</text>
</comment>
<dbReference type="AlphaFoldDB" id="S3V1E7"/>
<dbReference type="PROSITE" id="PS00041">
    <property type="entry name" value="HTH_ARAC_FAMILY_1"/>
    <property type="match status" value="1"/>
</dbReference>
<keyword evidence="2 6" id="KW-0238">DNA-binding</keyword>
<dbReference type="InterPro" id="IPR009057">
    <property type="entry name" value="Homeodomain-like_sf"/>
</dbReference>
<gene>
    <name evidence="6" type="ORF">LEP1GSC058_1900</name>
</gene>
<name>S3V1E7_9LEPT</name>
<protein>
    <submittedName>
        <fullName evidence="6">DNA-binding helix-turn-helix protein</fullName>
    </submittedName>
</protein>
<dbReference type="PROSITE" id="PS01124">
    <property type="entry name" value="HTH_ARAC_FAMILY_2"/>
    <property type="match status" value="1"/>
</dbReference>
<evidence type="ECO:0000256" key="1">
    <source>
        <dbReference type="ARBA" id="ARBA00023015"/>
    </source>
</evidence>
<evidence type="ECO:0000256" key="2">
    <source>
        <dbReference type="ARBA" id="ARBA00023125"/>
    </source>
</evidence>
<keyword evidence="7" id="KW-1185">Reference proteome</keyword>
<evidence type="ECO:0000259" key="5">
    <source>
        <dbReference type="PROSITE" id="PS01124"/>
    </source>
</evidence>
<feature type="transmembrane region" description="Helical" evidence="4">
    <location>
        <begin position="6"/>
        <end position="22"/>
    </location>
</feature>
<dbReference type="SMART" id="SM00342">
    <property type="entry name" value="HTH_ARAC"/>
    <property type="match status" value="1"/>
</dbReference>
<feature type="domain" description="HTH araC/xylS-type" evidence="5">
    <location>
        <begin position="253"/>
        <end position="355"/>
    </location>
</feature>
<dbReference type="InterPro" id="IPR018062">
    <property type="entry name" value="HTH_AraC-typ_CS"/>
</dbReference>
<proteinExistence type="predicted"/>
<accession>S3V1E7</accession>
<dbReference type="EMBL" id="AKWZ02000003">
    <property type="protein sequence ID" value="EPG75263.1"/>
    <property type="molecule type" value="Genomic_DNA"/>
</dbReference>
<keyword evidence="3" id="KW-0804">Transcription</keyword>
<organism evidence="6 7">
    <name type="scientific">Leptospira fainei serovar Hurstbridge str. BUT 6</name>
    <dbReference type="NCBI Taxonomy" id="1193011"/>
    <lineage>
        <taxon>Bacteria</taxon>
        <taxon>Pseudomonadati</taxon>
        <taxon>Spirochaetota</taxon>
        <taxon>Spirochaetia</taxon>
        <taxon>Leptospirales</taxon>
        <taxon>Leptospiraceae</taxon>
        <taxon>Leptospira</taxon>
    </lineage>
</organism>
<feature type="transmembrane region" description="Helical" evidence="4">
    <location>
        <begin position="94"/>
        <end position="113"/>
    </location>
</feature>
<dbReference type="STRING" id="1193011.LEP1GSC058_1900"/>
<evidence type="ECO:0000313" key="7">
    <source>
        <dbReference type="Proteomes" id="UP000014540"/>
    </source>
</evidence>